<dbReference type="GO" id="GO:0018773">
    <property type="term" value="F:acetylpyruvate hydrolase activity"/>
    <property type="evidence" value="ECO:0007669"/>
    <property type="project" value="TreeGrafter"/>
</dbReference>
<feature type="domain" description="Fumarylacetoacetase-like C-terminal" evidence="3">
    <location>
        <begin position="106"/>
        <end position="310"/>
    </location>
</feature>
<evidence type="ECO:0000256" key="2">
    <source>
        <dbReference type="ARBA" id="ARBA00022723"/>
    </source>
</evidence>
<dbReference type="AlphaFoldDB" id="A0A2K8N308"/>
<dbReference type="RefSeq" id="WP_100666477.1">
    <property type="nucleotide sequence ID" value="NZ_CP024955.1"/>
</dbReference>
<protein>
    <submittedName>
        <fullName evidence="4">5-carboxymethyl-2-hydroxymuconate isomerase</fullName>
    </submittedName>
</protein>
<dbReference type="PANTHER" id="PTHR11820:SF7">
    <property type="entry name" value="ACYLPYRUVASE FAHD1, MITOCHONDRIAL"/>
    <property type="match status" value="1"/>
</dbReference>
<name>A0A2K8N308_9BACL</name>
<dbReference type="Gene3D" id="3.90.850.10">
    <property type="entry name" value="Fumarylacetoacetase-like, C-terminal domain"/>
    <property type="match status" value="1"/>
</dbReference>
<keyword evidence="4" id="KW-0413">Isomerase</keyword>
<dbReference type="OrthoDB" id="9805307at2"/>
<dbReference type="GO" id="GO:0019752">
    <property type="term" value="P:carboxylic acid metabolic process"/>
    <property type="evidence" value="ECO:0007669"/>
    <property type="project" value="UniProtKB-ARBA"/>
</dbReference>
<evidence type="ECO:0000313" key="5">
    <source>
        <dbReference type="Proteomes" id="UP000231932"/>
    </source>
</evidence>
<proteinExistence type="inferred from homology"/>
<evidence type="ECO:0000259" key="3">
    <source>
        <dbReference type="Pfam" id="PF01557"/>
    </source>
</evidence>
<evidence type="ECO:0000313" key="4">
    <source>
        <dbReference type="EMBL" id="ATY83615.1"/>
    </source>
</evidence>
<accession>A0A2K8N308</accession>
<dbReference type="InterPro" id="IPR036663">
    <property type="entry name" value="Fumarylacetoacetase_C_sf"/>
</dbReference>
<sequence>MRLGCFAIDGEARLGLALGEGWVVDAAAAQRRLSEAGLVADGPLTGGDVRAVIEDWDGPAGEALRALHQALETTGDTDWLAPGAGVVFAIEEVEMLPPLGTPRKNVLCLGKNYADHAREMKSERPEYPVVFSKASSSLTGHGSGILRHRGVTDQLDYEGELAVVVGRRARGVSRKEAMDYIFGYTLINDVTARDWQRRHLQWHLGKSFDTFCPMGPFVVPKEDAPPIQEMVLETRVNGELRQRGRLTDLIFDIPTILEVISAGITLEPGDVIATGTPAGVGMGFQPPRFLDVGDRIEISVNGIGTLRNWVIEG</sequence>
<dbReference type="GO" id="GO:0016853">
    <property type="term" value="F:isomerase activity"/>
    <property type="evidence" value="ECO:0007669"/>
    <property type="project" value="UniProtKB-KW"/>
</dbReference>
<evidence type="ECO:0000256" key="1">
    <source>
        <dbReference type="ARBA" id="ARBA00010211"/>
    </source>
</evidence>
<dbReference type="PANTHER" id="PTHR11820">
    <property type="entry name" value="ACYLPYRUVASE"/>
    <property type="match status" value="1"/>
</dbReference>
<dbReference type="EMBL" id="CP024955">
    <property type="protein sequence ID" value="ATY83615.1"/>
    <property type="molecule type" value="Genomic_DNA"/>
</dbReference>
<reference evidence="5" key="1">
    <citation type="submission" date="2017-11" db="EMBL/GenBank/DDBJ databases">
        <title>Complete Genome Sequence of Kyrpidia sp. Strain EA-1, a thermophilic, hydrogen-oxidizing Bacterium, isolated from the Azores.</title>
        <authorList>
            <person name="Reiner J.E."/>
            <person name="Lapp C.J."/>
            <person name="Bunk B."/>
            <person name="Gescher J."/>
        </authorList>
    </citation>
    <scope>NUCLEOTIDE SEQUENCE [LARGE SCALE GENOMIC DNA]</scope>
    <source>
        <strain evidence="5">EA-1</strain>
    </source>
</reference>
<dbReference type="FunFam" id="3.90.850.10:FF:000002">
    <property type="entry name" value="2-hydroxyhepta-2,4-diene-1,7-dioate isomerase"/>
    <property type="match status" value="1"/>
</dbReference>
<organism evidence="4 5">
    <name type="scientific">Kyrpidia spormannii</name>
    <dbReference type="NCBI Taxonomy" id="2055160"/>
    <lineage>
        <taxon>Bacteria</taxon>
        <taxon>Bacillati</taxon>
        <taxon>Bacillota</taxon>
        <taxon>Bacilli</taxon>
        <taxon>Bacillales</taxon>
        <taxon>Alicyclobacillaceae</taxon>
        <taxon>Kyrpidia</taxon>
    </lineage>
</organism>
<keyword evidence="2" id="KW-0479">Metal-binding</keyword>
<dbReference type="SUPFAM" id="SSF56529">
    <property type="entry name" value="FAH"/>
    <property type="match status" value="1"/>
</dbReference>
<comment type="similarity">
    <text evidence="1">Belongs to the FAH family.</text>
</comment>
<dbReference type="GO" id="GO:0046872">
    <property type="term" value="F:metal ion binding"/>
    <property type="evidence" value="ECO:0007669"/>
    <property type="project" value="UniProtKB-KW"/>
</dbReference>
<dbReference type="KEGG" id="kyr:CVV65_00320"/>
<keyword evidence="5" id="KW-1185">Reference proteome</keyword>
<dbReference type="Pfam" id="PF01557">
    <property type="entry name" value="FAA_hydrolase"/>
    <property type="match status" value="1"/>
</dbReference>
<dbReference type="InterPro" id="IPR011234">
    <property type="entry name" value="Fumarylacetoacetase-like_C"/>
</dbReference>
<dbReference type="Proteomes" id="UP000231932">
    <property type="component" value="Chromosome"/>
</dbReference>
<gene>
    <name evidence="4" type="ORF">CVV65_00320</name>
</gene>